<evidence type="ECO:0000313" key="3">
    <source>
        <dbReference type="Proteomes" id="UP001420932"/>
    </source>
</evidence>
<feature type="signal peptide" evidence="1">
    <location>
        <begin position="1"/>
        <end position="18"/>
    </location>
</feature>
<evidence type="ECO:0000256" key="1">
    <source>
        <dbReference type="SAM" id="SignalP"/>
    </source>
</evidence>
<feature type="chain" id="PRO_5042947323" description="Secreted protein" evidence="1">
    <location>
        <begin position="19"/>
        <end position="76"/>
    </location>
</feature>
<proteinExistence type="predicted"/>
<accession>A0AAP0K116</accession>
<name>A0AAP0K116_9MAGN</name>
<sequence length="76" mass="8360">MTPTSPLWLFSLSEPSSATMLSLSWSVAVEAVCRCDPPCSLPCAFTFETEVHIHQIVDQAKRISTTTTEPLECCNI</sequence>
<evidence type="ECO:0000313" key="2">
    <source>
        <dbReference type="EMBL" id="KAK9142680.1"/>
    </source>
</evidence>
<dbReference type="EMBL" id="JBBNAF010000005">
    <property type="protein sequence ID" value="KAK9142680.1"/>
    <property type="molecule type" value="Genomic_DNA"/>
</dbReference>
<keyword evidence="1" id="KW-0732">Signal</keyword>
<protein>
    <recommendedName>
        <fullName evidence="4">Secreted protein</fullName>
    </recommendedName>
</protein>
<dbReference type="Proteomes" id="UP001420932">
    <property type="component" value="Unassembled WGS sequence"/>
</dbReference>
<evidence type="ECO:0008006" key="4">
    <source>
        <dbReference type="Google" id="ProtNLM"/>
    </source>
</evidence>
<reference evidence="2 3" key="1">
    <citation type="submission" date="2024-01" db="EMBL/GenBank/DDBJ databases">
        <title>Genome assemblies of Stephania.</title>
        <authorList>
            <person name="Yang L."/>
        </authorList>
    </citation>
    <scope>NUCLEOTIDE SEQUENCE [LARGE SCALE GENOMIC DNA]</scope>
    <source>
        <strain evidence="2">YNDBR</strain>
        <tissue evidence="2">Leaf</tissue>
    </source>
</reference>
<gene>
    <name evidence="2" type="ORF">Syun_012080</name>
</gene>
<organism evidence="2 3">
    <name type="scientific">Stephania yunnanensis</name>
    <dbReference type="NCBI Taxonomy" id="152371"/>
    <lineage>
        <taxon>Eukaryota</taxon>
        <taxon>Viridiplantae</taxon>
        <taxon>Streptophyta</taxon>
        <taxon>Embryophyta</taxon>
        <taxon>Tracheophyta</taxon>
        <taxon>Spermatophyta</taxon>
        <taxon>Magnoliopsida</taxon>
        <taxon>Ranunculales</taxon>
        <taxon>Menispermaceae</taxon>
        <taxon>Menispermoideae</taxon>
        <taxon>Cissampelideae</taxon>
        <taxon>Stephania</taxon>
    </lineage>
</organism>
<comment type="caution">
    <text evidence="2">The sequence shown here is derived from an EMBL/GenBank/DDBJ whole genome shotgun (WGS) entry which is preliminary data.</text>
</comment>
<keyword evidence="3" id="KW-1185">Reference proteome</keyword>
<dbReference type="AlphaFoldDB" id="A0AAP0K116"/>